<comment type="caution">
    <text evidence="2">The sequence shown here is derived from an EMBL/GenBank/DDBJ whole genome shotgun (WGS) entry which is preliminary data.</text>
</comment>
<evidence type="ECO:0000256" key="1">
    <source>
        <dbReference type="SAM" id="MobiDB-lite"/>
    </source>
</evidence>
<dbReference type="Pfam" id="PF10082">
    <property type="entry name" value="BBP2_2"/>
    <property type="match status" value="1"/>
</dbReference>
<feature type="compositionally biased region" description="Basic and acidic residues" evidence="1">
    <location>
        <begin position="49"/>
        <end position="64"/>
    </location>
</feature>
<name>A0ABR5HHE7_9HYPH</name>
<evidence type="ECO:0008006" key="4">
    <source>
        <dbReference type="Google" id="ProtNLM"/>
    </source>
</evidence>
<feature type="compositionally biased region" description="Polar residues" evidence="1">
    <location>
        <begin position="163"/>
        <end position="172"/>
    </location>
</feature>
<protein>
    <recommendedName>
        <fullName evidence="4">Outer membrane beta-barrel protein</fullName>
    </recommendedName>
</protein>
<evidence type="ECO:0000313" key="3">
    <source>
        <dbReference type="Proteomes" id="UP000036471"/>
    </source>
</evidence>
<dbReference type="Proteomes" id="UP000036471">
    <property type="component" value="Unassembled WGS sequence"/>
</dbReference>
<accession>A0ABR5HHE7</accession>
<sequence length="585" mass="62977">MARHRSDAACPRLRRRGAAGCPRQGAGYRGLTLFVVPLLTMMVRRPRRAPAERSGRPVADERRTRGQAGPGLPALALAASLSAALPSAAILSAPAAAQTATTPATDPSLPGPLPGGQDPATFALRTGPAPQGLSRTPARPGASRFGARPRTPPQRRSRPPTTAITRQATQQGVADDLRLRPTVQVPVSGLPDLATAAPLLRRRTIDPLDPYGPLGIRFGGLTLFPALQQSVGYDSNPDRSIYRRSSMALLTQGELRVASDWSSHELTGAMRFGYFLYPDNRNANRPDGDGAMRLRLDVARDTKVDLEGRYAISTQRAGSPDLAAQVRDRPLVAAYGGTVGVTQAFNRLQVTVAGLVDRQTFENAQLTDGTLLRQDDRNANQYGLRLRTGYEITPGFTPFVDALVDTRIHDFAVDQSGLRRDSDGVTVRGGSSFEISRLLTGEVSGGYLSRHYADSRLRDVTGPVIDGTMTWAATALTALRLGASTSVSETIVPGASGIFTRTAVAEITHDLRRNLRLTLTGTVINNDYQGTSIREQGYSAGVKLDYRLNRWLGFRASYARELLKSTAVGSSYHSDTYLVGVRVNP</sequence>
<keyword evidence="3" id="KW-1185">Reference proteome</keyword>
<organism evidence="2 3">
    <name type="scientific">Methylobacterium indicum</name>
    <dbReference type="NCBI Taxonomy" id="1775910"/>
    <lineage>
        <taxon>Bacteria</taxon>
        <taxon>Pseudomonadati</taxon>
        <taxon>Pseudomonadota</taxon>
        <taxon>Alphaproteobacteria</taxon>
        <taxon>Hyphomicrobiales</taxon>
        <taxon>Methylobacteriaceae</taxon>
        <taxon>Methylobacterium</taxon>
    </lineage>
</organism>
<proteinExistence type="predicted"/>
<reference evidence="2 3" key="1">
    <citation type="submission" date="2014-11" db="EMBL/GenBank/DDBJ databases">
        <title>Comparative genomics of Methylobacterium species.</title>
        <authorList>
            <person name="Chaudhry V."/>
            <person name="Patil P.B."/>
        </authorList>
    </citation>
    <scope>NUCLEOTIDE SEQUENCE [LARGE SCALE GENOMIC DNA]</scope>
    <source>
        <strain evidence="2 3">SE3.6</strain>
    </source>
</reference>
<feature type="region of interest" description="Disordered" evidence="1">
    <location>
        <begin position="46"/>
        <end position="71"/>
    </location>
</feature>
<dbReference type="InterPro" id="IPR018759">
    <property type="entry name" value="BBP2_2"/>
</dbReference>
<gene>
    <name evidence="2" type="ORF">QR79_05075</name>
</gene>
<feature type="region of interest" description="Disordered" evidence="1">
    <location>
        <begin position="99"/>
        <end position="176"/>
    </location>
</feature>
<evidence type="ECO:0000313" key="2">
    <source>
        <dbReference type="EMBL" id="KMO25979.1"/>
    </source>
</evidence>
<dbReference type="EMBL" id="JTHG01000037">
    <property type="protein sequence ID" value="KMO25979.1"/>
    <property type="molecule type" value="Genomic_DNA"/>
</dbReference>